<keyword evidence="3" id="KW-0418">Kinase</keyword>
<protein>
    <submittedName>
        <fullName evidence="3">Protein PHYTOCHROME KINASE SUBSTRATE 1</fullName>
    </submittedName>
</protein>
<evidence type="ECO:0000313" key="2">
    <source>
        <dbReference type="Proteomes" id="UP000189703"/>
    </source>
</evidence>
<reference evidence="3" key="1">
    <citation type="submission" date="2025-08" db="UniProtKB">
        <authorList>
            <consortium name="RefSeq"/>
        </authorList>
    </citation>
    <scope>IDENTIFICATION</scope>
</reference>
<dbReference type="GO" id="GO:0009638">
    <property type="term" value="P:phototropism"/>
    <property type="evidence" value="ECO:0007669"/>
    <property type="project" value="InterPro"/>
</dbReference>
<dbReference type="Proteomes" id="UP000189703">
    <property type="component" value="Unplaced"/>
</dbReference>
<dbReference type="InParanoid" id="A0A1U8A5Y9"/>
<dbReference type="GO" id="GO:0016301">
    <property type="term" value="F:kinase activity"/>
    <property type="evidence" value="ECO:0007669"/>
    <property type="project" value="UniProtKB-KW"/>
</dbReference>
<accession>A0A1U8A5Y9</accession>
<dbReference type="AlphaFoldDB" id="A0A1U8A5Y9"/>
<organism evidence="2 3">
    <name type="scientific">Nelumbo nucifera</name>
    <name type="common">Sacred lotus</name>
    <dbReference type="NCBI Taxonomy" id="4432"/>
    <lineage>
        <taxon>Eukaryota</taxon>
        <taxon>Viridiplantae</taxon>
        <taxon>Streptophyta</taxon>
        <taxon>Embryophyta</taxon>
        <taxon>Tracheophyta</taxon>
        <taxon>Spermatophyta</taxon>
        <taxon>Magnoliopsida</taxon>
        <taxon>Proteales</taxon>
        <taxon>Nelumbonaceae</taxon>
        <taxon>Nelumbo</taxon>
    </lineage>
</organism>
<gene>
    <name evidence="3" type="primary">LOC104597435</name>
</gene>
<evidence type="ECO:0000256" key="1">
    <source>
        <dbReference type="SAM" id="MobiDB-lite"/>
    </source>
</evidence>
<dbReference type="eggNOG" id="ENOG502QSBI">
    <property type="taxonomic scope" value="Eukaryota"/>
</dbReference>
<feature type="region of interest" description="Disordered" evidence="1">
    <location>
        <begin position="285"/>
        <end position="304"/>
    </location>
</feature>
<dbReference type="InterPro" id="IPR039615">
    <property type="entry name" value="PKS"/>
</dbReference>
<dbReference type="GeneID" id="104597435"/>
<keyword evidence="3" id="KW-0808">Transferase</keyword>
<keyword evidence="2" id="KW-1185">Reference proteome</keyword>
<dbReference type="OrthoDB" id="1916150at2759"/>
<dbReference type="OMA" id="WDAIVPK"/>
<proteinExistence type="predicted"/>
<dbReference type="PANTHER" id="PTHR33781:SF4">
    <property type="entry name" value="PROTEIN PHYTOCHROME KINASE SUBSTRATE 1"/>
    <property type="match status" value="1"/>
</dbReference>
<dbReference type="KEGG" id="nnu:104597435"/>
<evidence type="ECO:0000313" key="3">
    <source>
        <dbReference type="RefSeq" id="XP_010257263.1"/>
    </source>
</evidence>
<sequence>MMGPCFTRKFAFLPTPSSPDPPQMEIRPLRFQASAFMYHCHHNSSRFKVAPFLGISSLFFCSLSIELKPPTDRTRAYHRLRLLMIYVVFTEPFKRSISQIALTSTCNTTLPRTLSNEDNNTNPRDASFSSYLRSAKQTFIQELTESARNPAAAFTDSQEPLHQVAFGRKKTEDSEIGVFSAEKYFNGGMDEEKPRIVDRSPREHLPRKDERHNPVDVSAMRSKLKLGTPSSCSEASWNSRSALLPSRLRDLSPSRTNKIPGKRFFVGLGCNCACSDKKSVEIDEDLGGNKNNSRNSKNHPHFEGLHSRGILTKQPIKIDRDPFDLVGIKQTRFKEDMACDKVGSGLTGEQCFSFPVFNPGVGNLTVKRQFEEEKEKKEKPRKSLEVFGSPIMEKGGDVNLNLGRRLPMLTWDAIPRAQETTANSGSRGLYDDMESDASSDLFEIENLSSNANPYLIRQASDTMSSCVTPTTCYEPSEASVDRGVVTATAGAANFSVALVPAPPTLTNPDGMIPTSTKPKTLMAKEEQRRGGHGHGMLFGCRSQKAVDVAGDALRMSERASFETRRRHRSESFTSISRFQAEAAKVMDLESAHAQRAFGTLTRSLSARASDSSDVS</sequence>
<dbReference type="FunCoup" id="A0A1U8A5Y9">
    <property type="interactions" value="790"/>
</dbReference>
<dbReference type="RefSeq" id="XP_010257263.1">
    <property type="nucleotide sequence ID" value="XM_010258961.2"/>
</dbReference>
<dbReference type="PANTHER" id="PTHR33781">
    <property type="entry name" value="PROTEIN PHYTOCHROME KINASE SUBSTRATE 1-RELATED"/>
    <property type="match status" value="1"/>
</dbReference>
<feature type="region of interest" description="Disordered" evidence="1">
    <location>
        <begin position="190"/>
        <end position="219"/>
    </location>
</feature>
<feature type="compositionally biased region" description="Basic and acidic residues" evidence="1">
    <location>
        <begin position="190"/>
        <end position="214"/>
    </location>
</feature>
<name>A0A1U8A5Y9_NELNU</name>